<dbReference type="Gene3D" id="3.40.50.300">
    <property type="entry name" value="P-loop containing nucleotide triphosphate hydrolases"/>
    <property type="match status" value="1"/>
</dbReference>
<dbReference type="InterPro" id="IPR027417">
    <property type="entry name" value="P-loop_NTPase"/>
</dbReference>
<evidence type="ECO:0000256" key="2">
    <source>
        <dbReference type="ARBA" id="ARBA00022840"/>
    </source>
</evidence>
<proteinExistence type="predicted"/>
<dbReference type="GO" id="GO:0005524">
    <property type="term" value="F:ATP binding"/>
    <property type="evidence" value="ECO:0007669"/>
    <property type="project" value="UniProtKB-KW"/>
</dbReference>
<name>A0ABS2SZS9_9BACI</name>
<protein>
    <submittedName>
        <fullName evidence="4">ABC-2 type transport system ATP-binding protein</fullName>
    </submittedName>
</protein>
<keyword evidence="5" id="KW-1185">Reference proteome</keyword>
<feature type="domain" description="ABC transporter" evidence="3">
    <location>
        <begin position="2"/>
        <end position="227"/>
    </location>
</feature>
<gene>
    <name evidence="4" type="ORF">JOC54_004299</name>
</gene>
<evidence type="ECO:0000259" key="3">
    <source>
        <dbReference type="PROSITE" id="PS50893"/>
    </source>
</evidence>
<evidence type="ECO:0000256" key="1">
    <source>
        <dbReference type="ARBA" id="ARBA00022741"/>
    </source>
</evidence>
<accession>A0ABS2SZS9</accession>
<dbReference type="PROSITE" id="PS50893">
    <property type="entry name" value="ABC_TRANSPORTER_2"/>
    <property type="match status" value="1"/>
</dbReference>
<dbReference type="SUPFAM" id="SSF52540">
    <property type="entry name" value="P-loop containing nucleoside triphosphate hydrolases"/>
    <property type="match status" value="1"/>
</dbReference>
<comment type="caution">
    <text evidence="4">The sequence shown here is derived from an EMBL/GenBank/DDBJ whole genome shotgun (WGS) entry which is preliminary data.</text>
</comment>
<dbReference type="InterPro" id="IPR003439">
    <property type="entry name" value="ABC_transporter-like_ATP-bd"/>
</dbReference>
<dbReference type="InterPro" id="IPR003593">
    <property type="entry name" value="AAA+_ATPase"/>
</dbReference>
<dbReference type="PANTHER" id="PTHR43158">
    <property type="entry name" value="SKFA PEPTIDE EXPORT ATP-BINDING PROTEIN SKFE"/>
    <property type="match status" value="1"/>
</dbReference>
<dbReference type="SMART" id="SM00382">
    <property type="entry name" value="AAA"/>
    <property type="match status" value="1"/>
</dbReference>
<organism evidence="4 5">
    <name type="scientific">Shouchella xiaoxiensis</name>
    <dbReference type="NCBI Taxonomy" id="766895"/>
    <lineage>
        <taxon>Bacteria</taxon>
        <taxon>Bacillati</taxon>
        <taxon>Bacillota</taxon>
        <taxon>Bacilli</taxon>
        <taxon>Bacillales</taxon>
        <taxon>Bacillaceae</taxon>
        <taxon>Shouchella</taxon>
    </lineage>
</organism>
<dbReference type="EMBL" id="JAFBCV010000020">
    <property type="protein sequence ID" value="MBM7841000.1"/>
    <property type="molecule type" value="Genomic_DNA"/>
</dbReference>
<keyword evidence="1" id="KW-0547">Nucleotide-binding</keyword>
<dbReference type="RefSeq" id="WP_204468895.1">
    <property type="nucleotide sequence ID" value="NZ_JAFBCV010000020.1"/>
</dbReference>
<reference evidence="4" key="1">
    <citation type="submission" date="2021-01" db="EMBL/GenBank/DDBJ databases">
        <title>Genomic Encyclopedia of Type Strains, Phase IV (KMG-IV): sequencing the most valuable type-strain genomes for metagenomic binning, comparative biology and taxonomic classification.</title>
        <authorList>
            <person name="Goeker M."/>
        </authorList>
    </citation>
    <scope>NUCLEOTIDE SEQUENCE</scope>
    <source>
        <strain evidence="4">DSM 21943</strain>
    </source>
</reference>
<dbReference type="Proteomes" id="UP001179280">
    <property type="component" value="Unassembled WGS sequence"/>
</dbReference>
<dbReference type="Pfam" id="PF00005">
    <property type="entry name" value="ABC_tran"/>
    <property type="match status" value="1"/>
</dbReference>
<dbReference type="CDD" id="cd03230">
    <property type="entry name" value="ABC_DR_subfamily_A"/>
    <property type="match status" value="1"/>
</dbReference>
<sequence>MIEVKKASYRKRKKTRMEDISFTINEPSITGLVGANGAGKTTLLNVIAGHLKPTAGESLWEGESVFQSLAASSATYFSHEDLFFPYDHCIRDIFTDLASFYPNFNRDIAYSYCEYFSLSVDAKYYRLSTGQASVARAIFAFAVRTPLLLLDEPTTGMDEKTRVMFHKCLLKEFVEHPRFVLMSTHYIEETENLLDSILLINKGKRVFHHSLEEINKLGLKVSGKTDDVLSFVEPYNTIATETSADFLYTTSYIEHSLSENALWKIEAKGLKIQPMSVKEVCNLYSMKKKGRVEDVFETSNNE</sequence>
<evidence type="ECO:0000313" key="4">
    <source>
        <dbReference type="EMBL" id="MBM7841000.1"/>
    </source>
</evidence>
<evidence type="ECO:0000313" key="5">
    <source>
        <dbReference type="Proteomes" id="UP001179280"/>
    </source>
</evidence>
<dbReference type="PANTHER" id="PTHR43158:SF5">
    <property type="entry name" value="ABC TRANSPORTER, ATP-BINDING PROTEIN"/>
    <property type="match status" value="1"/>
</dbReference>
<keyword evidence="2 4" id="KW-0067">ATP-binding</keyword>